<dbReference type="RefSeq" id="WP_019379643.1">
    <property type="nucleotide sequence ID" value="NZ_CP015507.1"/>
</dbReference>
<evidence type="ECO:0000259" key="12">
    <source>
        <dbReference type="Pfam" id="PF02767"/>
    </source>
</evidence>
<keyword evidence="8 10" id="KW-0239">DNA-directed DNA polymerase</keyword>
<dbReference type="InterPro" id="IPR022635">
    <property type="entry name" value="DNA_polIII_beta_C"/>
</dbReference>
<keyword evidence="5 10" id="KW-0808">Transferase</keyword>
<keyword evidence="6 10" id="KW-0548">Nucleotidyltransferase</keyword>
<dbReference type="SUPFAM" id="SSF55979">
    <property type="entry name" value="DNA clamp"/>
    <property type="match status" value="3"/>
</dbReference>
<dbReference type="Pfam" id="PF02767">
    <property type="entry name" value="DNA_pol3_beta_2"/>
    <property type="match status" value="1"/>
</dbReference>
<dbReference type="Gene3D" id="3.70.10.10">
    <property type="match status" value="1"/>
</dbReference>
<dbReference type="Gene3D" id="3.10.150.10">
    <property type="entry name" value="DNA Polymerase III, subunit A, domain 2"/>
    <property type="match status" value="1"/>
</dbReference>
<dbReference type="GO" id="GO:0006271">
    <property type="term" value="P:DNA strand elongation involved in DNA replication"/>
    <property type="evidence" value="ECO:0007669"/>
    <property type="project" value="TreeGrafter"/>
</dbReference>
<keyword evidence="7 10" id="KW-0235">DNA replication</keyword>
<gene>
    <name evidence="14" type="ORF">A361_28510</name>
</gene>
<accession>A0A161J6P4</accession>
<dbReference type="PIRSF" id="PIRSF000804">
    <property type="entry name" value="DNA_pol_III_b"/>
    <property type="match status" value="1"/>
</dbReference>
<dbReference type="GO" id="GO:0009360">
    <property type="term" value="C:DNA polymerase III complex"/>
    <property type="evidence" value="ECO:0007669"/>
    <property type="project" value="InterPro"/>
</dbReference>
<dbReference type="InterPro" id="IPR022634">
    <property type="entry name" value="DNA_polIII_beta_N"/>
</dbReference>
<evidence type="ECO:0000256" key="3">
    <source>
        <dbReference type="ARBA" id="ARBA00021035"/>
    </source>
</evidence>
<dbReference type="eggNOG" id="COG0592">
    <property type="taxonomic scope" value="Bacteria"/>
</dbReference>
<dbReference type="CDD" id="cd00140">
    <property type="entry name" value="beta_clamp"/>
    <property type="match status" value="1"/>
</dbReference>
<keyword evidence="14" id="KW-0614">Plasmid</keyword>
<feature type="domain" description="DNA polymerase III beta sliding clamp C-terminal" evidence="13">
    <location>
        <begin position="247"/>
        <end position="371"/>
    </location>
</feature>
<evidence type="ECO:0000256" key="2">
    <source>
        <dbReference type="ARBA" id="ARBA00010752"/>
    </source>
</evidence>
<dbReference type="EMBL" id="CP015507">
    <property type="protein sequence ID" value="AND43111.1"/>
    <property type="molecule type" value="Genomic_DNA"/>
</dbReference>
<dbReference type="Pfam" id="PF00712">
    <property type="entry name" value="DNA_pol3_beta"/>
    <property type="match status" value="1"/>
</dbReference>
<evidence type="ECO:0000256" key="8">
    <source>
        <dbReference type="ARBA" id="ARBA00022932"/>
    </source>
</evidence>
<dbReference type="PANTHER" id="PTHR30478:SF0">
    <property type="entry name" value="BETA SLIDING CLAMP"/>
    <property type="match status" value="1"/>
</dbReference>
<comment type="subunit">
    <text evidence="10">Forms a ring-shaped head-to-tail homodimer around DNA.</text>
</comment>
<evidence type="ECO:0000313" key="15">
    <source>
        <dbReference type="Proteomes" id="UP000077856"/>
    </source>
</evidence>
<organism evidence="14 15">
    <name type="scientific">Cytobacillus oceanisediminis 2691</name>
    <dbReference type="NCBI Taxonomy" id="1196031"/>
    <lineage>
        <taxon>Bacteria</taxon>
        <taxon>Bacillati</taxon>
        <taxon>Bacillota</taxon>
        <taxon>Bacilli</taxon>
        <taxon>Bacillales</taxon>
        <taxon>Bacillaceae</taxon>
        <taxon>Cytobacillus</taxon>
    </lineage>
</organism>
<keyword evidence="9" id="KW-0238">DNA-binding</keyword>
<dbReference type="InterPro" id="IPR022637">
    <property type="entry name" value="DNA_polIII_beta_cen"/>
</dbReference>
<evidence type="ECO:0000259" key="13">
    <source>
        <dbReference type="Pfam" id="PF02768"/>
    </source>
</evidence>
<comment type="similarity">
    <text evidence="2 10">Belongs to the beta sliding clamp family.</text>
</comment>
<proteinExistence type="inferred from homology"/>
<dbReference type="GO" id="GO:0003887">
    <property type="term" value="F:DNA-directed DNA polymerase activity"/>
    <property type="evidence" value="ECO:0007669"/>
    <property type="project" value="UniProtKB-UniRule"/>
</dbReference>
<evidence type="ECO:0000313" key="14">
    <source>
        <dbReference type="EMBL" id="AND43111.1"/>
    </source>
</evidence>
<comment type="subcellular location">
    <subcellularLocation>
        <location evidence="1 10">Cytoplasm</location>
    </subcellularLocation>
</comment>
<evidence type="ECO:0000256" key="6">
    <source>
        <dbReference type="ARBA" id="ARBA00022695"/>
    </source>
</evidence>
<dbReference type="GO" id="GO:0003677">
    <property type="term" value="F:DNA binding"/>
    <property type="evidence" value="ECO:0007669"/>
    <property type="project" value="UniProtKB-UniRule"/>
</dbReference>
<dbReference type="KEGG" id="bon:A361_28510"/>
<dbReference type="Proteomes" id="UP000077856">
    <property type="component" value="Plasmid pBO1"/>
</dbReference>
<keyword evidence="4 10" id="KW-0963">Cytoplasm</keyword>
<name>A0A161J6P4_9BACI</name>
<dbReference type="InterPro" id="IPR001001">
    <property type="entry name" value="DNA_polIII_beta"/>
</dbReference>
<dbReference type="AlphaFoldDB" id="A0A161J6P4"/>
<dbReference type="NCBIfam" id="TIGR00663">
    <property type="entry name" value="dnan"/>
    <property type="match status" value="1"/>
</dbReference>
<evidence type="ECO:0000256" key="1">
    <source>
        <dbReference type="ARBA" id="ARBA00004496"/>
    </source>
</evidence>
<feature type="domain" description="DNA polymerase III beta sliding clamp N-terminal" evidence="11">
    <location>
        <begin position="1"/>
        <end position="121"/>
    </location>
</feature>
<dbReference type="PANTHER" id="PTHR30478">
    <property type="entry name" value="DNA POLYMERASE III SUBUNIT BETA"/>
    <property type="match status" value="1"/>
</dbReference>
<reference evidence="14 15" key="1">
    <citation type="submission" date="2016-04" db="EMBL/GenBank/DDBJ databases">
        <title>Complete genome sequence of Bacillus oceanisediminis strain 2691.</title>
        <authorList>
            <person name="Jeong H."/>
            <person name="Kim H.J."/>
            <person name="Lee D.-W."/>
        </authorList>
    </citation>
    <scope>NUCLEOTIDE SEQUENCE [LARGE SCALE GENOMIC DNA]</scope>
    <source>
        <strain evidence="14 15">2691</strain>
        <plasmid evidence="15">pbo1</plasmid>
    </source>
</reference>
<evidence type="ECO:0000256" key="4">
    <source>
        <dbReference type="ARBA" id="ARBA00022490"/>
    </source>
</evidence>
<dbReference type="SMART" id="SM00480">
    <property type="entry name" value="POL3Bc"/>
    <property type="match status" value="1"/>
</dbReference>
<dbReference type="GO" id="GO:0008408">
    <property type="term" value="F:3'-5' exonuclease activity"/>
    <property type="evidence" value="ECO:0007669"/>
    <property type="project" value="InterPro"/>
</dbReference>
<evidence type="ECO:0000256" key="7">
    <source>
        <dbReference type="ARBA" id="ARBA00022705"/>
    </source>
</evidence>
<dbReference type="Pfam" id="PF02768">
    <property type="entry name" value="DNA_pol3_beta_3"/>
    <property type="match status" value="1"/>
</dbReference>
<evidence type="ECO:0000256" key="9">
    <source>
        <dbReference type="ARBA" id="ARBA00023125"/>
    </source>
</evidence>
<evidence type="ECO:0000256" key="10">
    <source>
        <dbReference type="PIRNR" id="PIRNR000804"/>
    </source>
</evidence>
<protein>
    <recommendedName>
        <fullName evidence="3 10">Beta sliding clamp</fullName>
    </recommendedName>
</protein>
<dbReference type="GO" id="GO:0005737">
    <property type="term" value="C:cytoplasm"/>
    <property type="evidence" value="ECO:0007669"/>
    <property type="project" value="UniProtKB-SubCell"/>
</dbReference>
<geneLocation type="plasmid" evidence="15">
    <name>pbo1</name>
</geneLocation>
<feature type="domain" description="DNA polymerase III beta sliding clamp central" evidence="12">
    <location>
        <begin position="133"/>
        <end position="244"/>
    </location>
</feature>
<evidence type="ECO:0000256" key="5">
    <source>
        <dbReference type="ARBA" id="ARBA00022679"/>
    </source>
</evidence>
<evidence type="ECO:0000259" key="11">
    <source>
        <dbReference type="Pfam" id="PF00712"/>
    </source>
</evidence>
<dbReference type="InterPro" id="IPR046938">
    <property type="entry name" value="DNA_clamp_sf"/>
</dbReference>
<comment type="function">
    <text evidence="10">Confers DNA tethering and processivity to DNA polymerases and other proteins. Acts as a clamp, forming a ring around DNA (a reaction catalyzed by the clamp-loading complex) which diffuses in an ATP-independent manner freely and bidirectionally along dsDNA. Initially characterized for its ability to contact the catalytic subunit of DNA polymerase III (Pol III), a complex, multichain enzyme responsible for most of the replicative synthesis in bacteria; Pol III exhibits 3'-5' exonuclease proofreading activity. The beta chain is required for initiation of replication as well as for processivity of DNA replication.</text>
</comment>
<sequence>MHIKINHSVLSDALKKVEKVVNAKHNIPILQGIYMEATNEELIFIGSDSNESFRFHVPVDGENVEVYEPGKTVLPKQVTETVKRFKKDITLKLDGFTLLLQSGRSKFNLNTFDPEEFPKLPDFAIEESTLFLKGTDLSNLIKKTGFAAADSEIRPILTGVCLDLSGDCMQMVCTDSHRLGKVQVRNTSDRDLKFVIPAKSLDKLNKTFDLQEDVHIYCESENQLIFRSGSLVFYCRLLEGTYPDTSRLIPQDFKAEMKINRKVFLDEIEIIRGIANNADNGQGGVIKLHVNGAATISSYTAQTGKGESVVDYESLEGEDNFTISFSGKYIVDALKAIDDEFISFKFNGEMRPFLLTPCESEYEELQLVLPVRTQ</sequence>